<protein>
    <submittedName>
        <fullName evidence="5">LacI family transcriptional regulator</fullName>
    </submittedName>
</protein>
<dbReference type="GO" id="GO:0000976">
    <property type="term" value="F:transcription cis-regulatory region binding"/>
    <property type="evidence" value="ECO:0007669"/>
    <property type="project" value="TreeGrafter"/>
</dbReference>
<dbReference type="SMART" id="SM00354">
    <property type="entry name" value="HTH_LACI"/>
    <property type="match status" value="1"/>
</dbReference>
<dbReference type="EMBL" id="QSUL01000005">
    <property type="protein sequence ID" value="RGN36445.1"/>
    <property type="molecule type" value="Genomic_DNA"/>
</dbReference>
<evidence type="ECO:0000256" key="2">
    <source>
        <dbReference type="ARBA" id="ARBA00023125"/>
    </source>
</evidence>
<dbReference type="Gene3D" id="1.10.260.40">
    <property type="entry name" value="lambda repressor-like DNA-binding domains"/>
    <property type="match status" value="1"/>
</dbReference>
<evidence type="ECO:0000256" key="1">
    <source>
        <dbReference type="ARBA" id="ARBA00023015"/>
    </source>
</evidence>
<dbReference type="SUPFAM" id="SSF53822">
    <property type="entry name" value="Periplasmic binding protein-like I"/>
    <property type="match status" value="1"/>
</dbReference>
<evidence type="ECO:0000259" key="4">
    <source>
        <dbReference type="PROSITE" id="PS50932"/>
    </source>
</evidence>
<dbReference type="Proteomes" id="UP000260983">
    <property type="component" value="Unassembled WGS sequence"/>
</dbReference>
<dbReference type="InterPro" id="IPR028082">
    <property type="entry name" value="Peripla_BP_I"/>
</dbReference>
<sequence length="346" mass="38721">MKSTTIKDIAEALGISVATVSRALTDSYEIKPQTREKVLETARKMKYKPNLLARNLKKNSNNLIGVIVPEIITSYFPELIIGIQEIFNPLGYQVLICQSGESSALERKNVEMLENQQVEGMIVSVSKESKNIDLYKRLIDEGMPIVFANRVIDELEAPKVVIDDRQWAYNATEMIIKHGYRRVAHLAGNFNLAITKQRLEGYLQALDAYKIPIDERLVMYVGIQQEQAKIGVRYLLSLKERPDAIFCVNDPIAIGAMLELKERGIRVPEDIAIVGFTESPTGKVLGLSSVAQPTFEMGRTAATMLLNRIKNPLLEVAETIVLDAKLIIRKDTLIKKKSSAFMAGDD</sequence>
<feature type="domain" description="HTH lacI-type" evidence="4">
    <location>
        <begin position="4"/>
        <end position="58"/>
    </location>
</feature>
<evidence type="ECO:0000313" key="5">
    <source>
        <dbReference type="EMBL" id="RGN36445.1"/>
    </source>
</evidence>
<dbReference type="GO" id="GO:0003700">
    <property type="term" value="F:DNA-binding transcription factor activity"/>
    <property type="evidence" value="ECO:0007669"/>
    <property type="project" value="TreeGrafter"/>
</dbReference>
<dbReference type="RefSeq" id="WP_117723949.1">
    <property type="nucleotide sequence ID" value="NZ_QSUL01000005.1"/>
</dbReference>
<keyword evidence="3" id="KW-0804">Transcription</keyword>
<organism evidence="5 6">
    <name type="scientific">Bacteroides oleiciplenus</name>
    <dbReference type="NCBI Taxonomy" id="626931"/>
    <lineage>
        <taxon>Bacteria</taxon>
        <taxon>Pseudomonadati</taxon>
        <taxon>Bacteroidota</taxon>
        <taxon>Bacteroidia</taxon>
        <taxon>Bacteroidales</taxon>
        <taxon>Bacteroidaceae</taxon>
        <taxon>Bacteroides</taxon>
    </lineage>
</organism>
<dbReference type="Gene3D" id="3.40.50.2300">
    <property type="match status" value="2"/>
</dbReference>
<dbReference type="PROSITE" id="PS50932">
    <property type="entry name" value="HTH_LACI_2"/>
    <property type="match status" value="1"/>
</dbReference>
<keyword evidence="1" id="KW-0805">Transcription regulation</keyword>
<accession>A0A3E5BGA5</accession>
<dbReference type="Pfam" id="PF00532">
    <property type="entry name" value="Peripla_BP_1"/>
    <property type="match status" value="1"/>
</dbReference>
<dbReference type="AlphaFoldDB" id="A0A3E5BGA5"/>
<reference evidence="5 6" key="1">
    <citation type="submission" date="2018-08" db="EMBL/GenBank/DDBJ databases">
        <title>A genome reference for cultivated species of the human gut microbiota.</title>
        <authorList>
            <person name="Zou Y."/>
            <person name="Xue W."/>
            <person name="Luo G."/>
        </authorList>
    </citation>
    <scope>NUCLEOTIDE SEQUENCE [LARGE SCALE GENOMIC DNA]</scope>
    <source>
        <strain evidence="5 6">OM05-15BH</strain>
    </source>
</reference>
<comment type="caution">
    <text evidence="5">The sequence shown here is derived from an EMBL/GenBank/DDBJ whole genome shotgun (WGS) entry which is preliminary data.</text>
</comment>
<dbReference type="PANTHER" id="PTHR30146">
    <property type="entry name" value="LACI-RELATED TRANSCRIPTIONAL REPRESSOR"/>
    <property type="match status" value="1"/>
</dbReference>
<gene>
    <name evidence="5" type="ORF">DXB65_08550</name>
</gene>
<dbReference type="Pfam" id="PF00356">
    <property type="entry name" value="LacI"/>
    <property type="match status" value="1"/>
</dbReference>
<dbReference type="SUPFAM" id="SSF47413">
    <property type="entry name" value="lambda repressor-like DNA-binding domains"/>
    <property type="match status" value="1"/>
</dbReference>
<evidence type="ECO:0000256" key="3">
    <source>
        <dbReference type="ARBA" id="ARBA00023163"/>
    </source>
</evidence>
<dbReference type="PANTHER" id="PTHR30146:SF109">
    <property type="entry name" value="HTH-TYPE TRANSCRIPTIONAL REGULATOR GALS"/>
    <property type="match status" value="1"/>
</dbReference>
<proteinExistence type="predicted"/>
<dbReference type="CDD" id="cd06267">
    <property type="entry name" value="PBP1_LacI_sugar_binding-like"/>
    <property type="match status" value="1"/>
</dbReference>
<dbReference type="CDD" id="cd01392">
    <property type="entry name" value="HTH_LacI"/>
    <property type="match status" value="1"/>
</dbReference>
<dbReference type="InterPro" id="IPR010982">
    <property type="entry name" value="Lambda_DNA-bd_dom_sf"/>
</dbReference>
<keyword evidence="2" id="KW-0238">DNA-binding</keyword>
<dbReference type="InterPro" id="IPR000843">
    <property type="entry name" value="HTH_LacI"/>
</dbReference>
<name>A0A3E5BGA5_9BACE</name>
<dbReference type="InterPro" id="IPR001761">
    <property type="entry name" value="Peripla_BP/Lac1_sug-bd_dom"/>
</dbReference>
<evidence type="ECO:0000313" key="6">
    <source>
        <dbReference type="Proteomes" id="UP000260983"/>
    </source>
</evidence>